<evidence type="ECO:0000256" key="1">
    <source>
        <dbReference type="ARBA" id="ARBA00023015"/>
    </source>
</evidence>
<proteinExistence type="predicted"/>
<evidence type="ECO:0000313" key="6">
    <source>
        <dbReference type="Proteomes" id="UP000298588"/>
    </source>
</evidence>
<name>A0A4D7QI43_9HYPH</name>
<evidence type="ECO:0000256" key="3">
    <source>
        <dbReference type="ARBA" id="ARBA00023163"/>
    </source>
</evidence>
<dbReference type="Proteomes" id="UP000298588">
    <property type="component" value="Chromosome"/>
</dbReference>
<dbReference type="PANTHER" id="PTHR43537:SF24">
    <property type="entry name" value="GLUCONATE OPERON TRANSCRIPTIONAL REPRESSOR"/>
    <property type="match status" value="1"/>
</dbReference>
<organism evidence="5 6">
    <name type="scientific">Phreatobacter aquaticus</name>
    <dbReference type="NCBI Taxonomy" id="2570229"/>
    <lineage>
        <taxon>Bacteria</taxon>
        <taxon>Pseudomonadati</taxon>
        <taxon>Pseudomonadota</taxon>
        <taxon>Alphaproteobacteria</taxon>
        <taxon>Hyphomicrobiales</taxon>
        <taxon>Phreatobacteraceae</taxon>
        <taxon>Phreatobacter</taxon>
    </lineage>
</organism>
<reference evidence="5 6" key="1">
    <citation type="submission" date="2019-04" db="EMBL/GenBank/DDBJ databases">
        <title>Phreatobacter aquaticus sp. nov.</title>
        <authorList>
            <person name="Choi A."/>
            <person name="Baek K."/>
        </authorList>
    </citation>
    <scope>NUCLEOTIDE SEQUENCE [LARGE SCALE GENOMIC DNA]</scope>
    <source>
        <strain evidence="5 6">NMCR1094</strain>
    </source>
</reference>
<evidence type="ECO:0000313" key="5">
    <source>
        <dbReference type="EMBL" id="QCK86605.1"/>
    </source>
</evidence>
<dbReference type="InterPro" id="IPR000524">
    <property type="entry name" value="Tscrpt_reg_HTH_GntR"/>
</dbReference>
<dbReference type="KEGG" id="paqt:E8L99_12985"/>
<dbReference type="PANTHER" id="PTHR43537">
    <property type="entry name" value="TRANSCRIPTIONAL REGULATOR, GNTR FAMILY"/>
    <property type="match status" value="1"/>
</dbReference>
<sequence length="222" mass="24196">MASDTPIPADDLARSSANLSGLAYAALAQMIHGHKLRGGDVILEAKLAAELSISRTPMREALQRLEGEGLIVKNASRSYMVRTVGLTEYLQSLKVREILEPETAALAIGNIDPAAMEAVRAEIAALNGSRSYVRDAHWTSDANLHNLFIDACGNQVMSHMIKGLRATTHLFEIDRLKDRLIPDNTEHVAILDALAEGDAKAVRKAVHHHIRSLHRFALSVVS</sequence>
<keyword evidence="2" id="KW-0238">DNA-binding</keyword>
<evidence type="ECO:0000259" key="4">
    <source>
        <dbReference type="PROSITE" id="PS50949"/>
    </source>
</evidence>
<dbReference type="InterPro" id="IPR011711">
    <property type="entry name" value="GntR_C"/>
</dbReference>
<dbReference type="Pfam" id="PF00392">
    <property type="entry name" value="GntR"/>
    <property type="match status" value="1"/>
</dbReference>
<dbReference type="Gene3D" id="1.10.10.10">
    <property type="entry name" value="Winged helix-like DNA-binding domain superfamily/Winged helix DNA-binding domain"/>
    <property type="match status" value="1"/>
</dbReference>
<dbReference type="GO" id="GO:0003677">
    <property type="term" value="F:DNA binding"/>
    <property type="evidence" value="ECO:0007669"/>
    <property type="project" value="UniProtKB-KW"/>
</dbReference>
<dbReference type="OrthoDB" id="8114900at2"/>
<dbReference type="InterPro" id="IPR036388">
    <property type="entry name" value="WH-like_DNA-bd_sf"/>
</dbReference>
<keyword evidence="3" id="KW-0804">Transcription</keyword>
<dbReference type="PRINTS" id="PR00035">
    <property type="entry name" value="HTHGNTR"/>
</dbReference>
<protein>
    <submittedName>
        <fullName evidence="5">GntR family transcriptional regulator</fullName>
    </submittedName>
</protein>
<dbReference type="SUPFAM" id="SSF48008">
    <property type="entry name" value="GntR ligand-binding domain-like"/>
    <property type="match status" value="1"/>
</dbReference>
<dbReference type="RefSeq" id="WP_137099936.1">
    <property type="nucleotide sequence ID" value="NZ_CP039865.1"/>
</dbReference>
<evidence type="ECO:0000256" key="2">
    <source>
        <dbReference type="ARBA" id="ARBA00023125"/>
    </source>
</evidence>
<dbReference type="PROSITE" id="PS50949">
    <property type="entry name" value="HTH_GNTR"/>
    <property type="match status" value="1"/>
</dbReference>
<feature type="domain" description="HTH gntR-type" evidence="4">
    <location>
        <begin position="17"/>
        <end position="84"/>
    </location>
</feature>
<dbReference type="EMBL" id="CP039865">
    <property type="protein sequence ID" value="QCK86605.1"/>
    <property type="molecule type" value="Genomic_DNA"/>
</dbReference>
<dbReference type="SUPFAM" id="SSF46785">
    <property type="entry name" value="Winged helix' DNA-binding domain"/>
    <property type="match status" value="1"/>
</dbReference>
<dbReference type="Gene3D" id="1.20.120.530">
    <property type="entry name" value="GntR ligand-binding domain-like"/>
    <property type="match status" value="1"/>
</dbReference>
<dbReference type="InterPro" id="IPR036390">
    <property type="entry name" value="WH_DNA-bd_sf"/>
</dbReference>
<dbReference type="SMART" id="SM00895">
    <property type="entry name" value="FCD"/>
    <property type="match status" value="1"/>
</dbReference>
<keyword evidence="1" id="KW-0805">Transcription regulation</keyword>
<dbReference type="GO" id="GO:0003700">
    <property type="term" value="F:DNA-binding transcription factor activity"/>
    <property type="evidence" value="ECO:0007669"/>
    <property type="project" value="InterPro"/>
</dbReference>
<dbReference type="Pfam" id="PF07729">
    <property type="entry name" value="FCD"/>
    <property type="match status" value="1"/>
</dbReference>
<gene>
    <name evidence="5" type="ORF">E8L99_12985</name>
</gene>
<accession>A0A4D7QI43</accession>
<keyword evidence="6" id="KW-1185">Reference proteome</keyword>
<dbReference type="AlphaFoldDB" id="A0A4D7QI43"/>
<dbReference type="InterPro" id="IPR008920">
    <property type="entry name" value="TF_FadR/GntR_C"/>
</dbReference>
<dbReference type="SMART" id="SM00345">
    <property type="entry name" value="HTH_GNTR"/>
    <property type="match status" value="1"/>
</dbReference>